<dbReference type="EMBL" id="CM000761">
    <property type="protein sequence ID" value="OQU90144.1"/>
    <property type="molecule type" value="Genomic_DNA"/>
</dbReference>
<organism evidence="2 3">
    <name type="scientific">Sorghum bicolor</name>
    <name type="common">Sorghum</name>
    <name type="synonym">Sorghum vulgare</name>
    <dbReference type="NCBI Taxonomy" id="4558"/>
    <lineage>
        <taxon>Eukaryota</taxon>
        <taxon>Viridiplantae</taxon>
        <taxon>Streptophyta</taxon>
        <taxon>Embryophyta</taxon>
        <taxon>Tracheophyta</taxon>
        <taxon>Spermatophyta</taxon>
        <taxon>Magnoliopsida</taxon>
        <taxon>Liliopsida</taxon>
        <taxon>Poales</taxon>
        <taxon>Poaceae</taxon>
        <taxon>PACMAD clade</taxon>
        <taxon>Panicoideae</taxon>
        <taxon>Andropogonodae</taxon>
        <taxon>Andropogoneae</taxon>
        <taxon>Sorghinae</taxon>
        <taxon>Sorghum</taxon>
    </lineage>
</organism>
<dbReference type="Gramene" id="OQU90144">
    <property type="protein sequence ID" value="OQU90144"/>
    <property type="gene ID" value="SORBI_3002G349200"/>
</dbReference>
<evidence type="ECO:0000259" key="1">
    <source>
        <dbReference type="Pfam" id="PF11976"/>
    </source>
</evidence>
<dbReference type="STRING" id="4558.A0A1W0W6V4"/>
<name>A0A1W0W6V4_SORBI</name>
<evidence type="ECO:0000313" key="2">
    <source>
        <dbReference type="EMBL" id="OQU90144.1"/>
    </source>
</evidence>
<accession>A0A1W0W6V4</accession>
<sequence>MAQKDGDDLFAGLRAVFALSVKPEVKPSMLVTLVVQDTKRRTLSRTMRRTDKLQDLMDYYYGVMSPPLTYGEGRFLFDGGRVNGEKTPEEYDMVSGDKIDFFPDLMGA</sequence>
<proteinExistence type="predicted"/>
<dbReference type="Pfam" id="PF11976">
    <property type="entry name" value="Rad60-SLD"/>
    <property type="match status" value="1"/>
</dbReference>
<dbReference type="GO" id="GO:0044389">
    <property type="term" value="F:ubiquitin-like protein ligase binding"/>
    <property type="evidence" value="ECO:0000318"/>
    <property type="project" value="GO_Central"/>
</dbReference>
<dbReference type="InParanoid" id="A0A1W0W6V4"/>
<protein>
    <recommendedName>
        <fullName evidence="1">Rad60/SUMO-like domain-containing protein</fullName>
    </recommendedName>
</protein>
<dbReference type="PANTHER" id="PTHR10562">
    <property type="entry name" value="SMALL UBIQUITIN-RELATED MODIFIER"/>
    <property type="match status" value="1"/>
</dbReference>
<dbReference type="Proteomes" id="UP000000768">
    <property type="component" value="Chromosome 2"/>
</dbReference>
<dbReference type="OMA" id="DLMDYYY"/>
<dbReference type="InterPro" id="IPR029071">
    <property type="entry name" value="Ubiquitin-like_domsf"/>
</dbReference>
<dbReference type="GO" id="GO:0005634">
    <property type="term" value="C:nucleus"/>
    <property type="evidence" value="ECO:0000318"/>
    <property type="project" value="GO_Central"/>
</dbReference>
<dbReference type="Gene3D" id="3.10.20.90">
    <property type="entry name" value="Phosphatidylinositol 3-kinase Catalytic Subunit, Chain A, domain 1"/>
    <property type="match status" value="1"/>
</dbReference>
<feature type="domain" description="Rad60/SUMO-like" evidence="1">
    <location>
        <begin position="32"/>
        <end position="100"/>
    </location>
</feature>
<reference evidence="3" key="2">
    <citation type="journal article" date="2018" name="Plant J.">
        <title>The Sorghum bicolor reference genome: improved assembly, gene annotations, a transcriptome atlas, and signatures of genome organization.</title>
        <authorList>
            <person name="McCormick R.F."/>
            <person name="Truong S.K."/>
            <person name="Sreedasyam A."/>
            <person name="Jenkins J."/>
            <person name="Shu S."/>
            <person name="Sims D."/>
            <person name="Kennedy M."/>
            <person name="Amirebrahimi M."/>
            <person name="Weers B.D."/>
            <person name="McKinley B."/>
            <person name="Mattison A."/>
            <person name="Morishige D.T."/>
            <person name="Grimwood J."/>
            <person name="Schmutz J."/>
            <person name="Mullet J.E."/>
        </authorList>
    </citation>
    <scope>NUCLEOTIDE SEQUENCE [LARGE SCALE GENOMIC DNA]</scope>
    <source>
        <strain evidence="3">cv. BTx623</strain>
    </source>
</reference>
<evidence type="ECO:0000313" key="3">
    <source>
        <dbReference type="Proteomes" id="UP000000768"/>
    </source>
</evidence>
<dbReference type="AlphaFoldDB" id="A0A1W0W6V4"/>
<dbReference type="CDD" id="cd01763">
    <property type="entry name" value="Ubl_SUMO_like"/>
    <property type="match status" value="1"/>
</dbReference>
<dbReference type="GO" id="GO:0031386">
    <property type="term" value="F:protein tag activity"/>
    <property type="evidence" value="ECO:0000318"/>
    <property type="project" value="GO_Central"/>
</dbReference>
<gene>
    <name evidence="2" type="ORF">SORBI_3002G349200</name>
</gene>
<dbReference type="InterPro" id="IPR022617">
    <property type="entry name" value="Rad60/SUMO-like_dom"/>
</dbReference>
<reference evidence="2 3" key="1">
    <citation type="journal article" date="2009" name="Nature">
        <title>The Sorghum bicolor genome and the diversification of grasses.</title>
        <authorList>
            <person name="Paterson A.H."/>
            <person name="Bowers J.E."/>
            <person name="Bruggmann R."/>
            <person name="Dubchak I."/>
            <person name="Grimwood J."/>
            <person name="Gundlach H."/>
            <person name="Haberer G."/>
            <person name="Hellsten U."/>
            <person name="Mitros T."/>
            <person name="Poliakov A."/>
            <person name="Schmutz J."/>
            <person name="Spannagl M."/>
            <person name="Tang H."/>
            <person name="Wang X."/>
            <person name="Wicker T."/>
            <person name="Bharti A.K."/>
            <person name="Chapman J."/>
            <person name="Feltus F.A."/>
            <person name="Gowik U."/>
            <person name="Grigoriev I.V."/>
            <person name="Lyons E."/>
            <person name="Maher C.A."/>
            <person name="Martis M."/>
            <person name="Narechania A."/>
            <person name="Otillar R.P."/>
            <person name="Penning B.W."/>
            <person name="Salamov A.A."/>
            <person name="Wang Y."/>
            <person name="Zhang L."/>
            <person name="Carpita N.C."/>
            <person name="Freeling M."/>
            <person name="Gingle A.R."/>
            <person name="Hash C.T."/>
            <person name="Keller B."/>
            <person name="Klein P."/>
            <person name="Kresovich S."/>
            <person name="McCann M.C."/>
            <person name="Ming R."/>
            <person name="Peterson D.G."/>
            <person name="Mehboob-ur-Rahman"/>
            <person name="Ware D."/>
            <person name="Westhoff P."/>
            <person name="Mayer K.F."/>
            <person name="Messing J."/>
            <person name="Rokhsar D.S."/>
        </authorList>
    </citation>
    <scope>NUCLEOTIDE SEQUENCE [LARGE SCALE GENOMIC DNA]</scope>
    <source>
        <strain evidence="3">cv. BTx623</strain>
    </source>
</reference>
<keyword evidence="3" id="KW-1185">Reference proteome</keyword>
<dbReference type="GO" id="GO:0016925">
    <property type="term" value="P:protein sumoylation"/>
    <property type="evidence" value="ECO:0000318"/>
    <property type="project" value="GO_Central"/>
</dbReference>
<dbReference type="SUPFAM" id="SSF54236">
    <property type="entry name" value="Ubiquitin-like"/>
    <property type="match status" value="1"/>
</dbReference>